<feature type="region of interest" description="Disordered" evidence="1">
    <location>
        <begin position="15"/>
        <end position="36"/>
    </location>
</feature>
<sequence>MQCEFEPHRQTLQKSILRRDGSKSHSIAGSKTPSSFGRWHCMEARLLHAGNRHLRLSHKGCRRDEYAQAELADTQCWIGRSGQIRWPARSPDLSCLAFYI</sequence>
<protein>
    <submittedName>
        <fullName evidence="2">Uncharacterized protein</fullName>
    </submittedName>
</protein>
<dbReference type="AlphaFoldDB" id="A0A4Y2PRZ0"/>
<organism evidence="2 3">
    <name type="scientific">Araneus ventricosus</name>
    <name type="common">Orbweaver spider</name>
    <name type="synonym">Epeira ventricosa</name>
    <dbReference type="NCBI Taxonomy" id="182803"/>
    <lineage>
        <taxon>Eukaryota</taxon>
        <taxon>Metazoa</taxon>
        <taxon>Ecdysozoa</taxon>
        <taxon>Arthropoda</taxon>
        <taxon>Chelicerata</taxon>
        <taxon>Arachnida</taxon>
        <taxon>Araneae</taxon>
        <taxon>Araneomorphae</taxon>
        <taxon>Entelegynae</taxon>
        <taxon>Araneoidea</taxon>
        <taxon>Araneidae</taxon>
        <taxon>Araneus</taxon>
    </lineage>
</organism>
<reference evidence="2 3" key="1">
    <citation type="journal article" date="2019" name="Sci. Rep.">
        <title>Orb-weaving spider Araneus ventricosus genome elucidates the spidroin gene catalogue.</title>
        <authorList>
            <person name="Kono N."/>
            <person name="Nakamura H."/>
            <person name="Ohtoshi R."/>
            <person name="Moran D.A.P."/>
            <person name="Shinohara A."/>
            <person name="Yoshida Y."/>
            <person name="Fujiwara M."/>
            <person name="Mori M."/>
            <person name="Tomita M."/>
            <person name="Arakawa K."/>
        </authorList>
    </citation>
    <scope>NUCLEOTIDE SEQUENCE [LARGE SCALE GENOMIC DNA]</scope>
</reference>
<dbReference type="EMBL" id="BGPR01012020">
    <property type="protein sequence ID" value="GBN54114.1"/>
    <property type="molecule type" value="Genomic_DNA"/>
</dbReference>
<feature type="compositionally biased region" description="Polar residues" evidence="1">
    <location>
        <begin position="24"/>
        <end position="35"/>
    </location>
</feature>
<accession>A0A4Y2PRZ0</accession>
<evidence type="ECO:0000313" key="2">
    <source>
        <dbReference type="EMBL" id="GBN54114.1"/>
    </source>
</evidence>
<gene>
    <name evidence="2" type="ORF">AVEN_59207_1</name>
</gene>
<dbReference type="Proteomes" id="UP000499080">
    <property type="component" value="Unassembled WGS sequence"/>
</dbReference>
<name>A0A4Y2PRZ0_ARAVE</name>
<evidence type="ECO:0000256" key="1">
    <source>
        <dbReference type="SAM" id="MobiDB-lite"/>
    </source>
</evidence>
<keyword evidence="3" id="KW-1185">Reference proteome</keyword>
<proteinExistence type="predicted"/>
<evidence type="ECO:0000313" key="3">
    <source>
        <dbReference type="Proteomes" id="UP000499080"/>
    </source>
</evidence>
<comment type="caution">
    <text evidence="2">The sequence shown here is derived from an EMBL/GenBank/DDBJ whole genome shotgun (WGS) entry which is preliminary data.</text>
</comment>